<dbReference type="InterPro" id="IPR000086">
    <property type="entry name" value="NUDIX_hydrolase_dom"/>
</dbReference>
<proteinExistence type="predicted"/>
<dbReference type="GO" id="GO:0016787">
    <property type="term" value="F:hydrolase activity"/>
    <property type="evidence" value="ECO:0007669"/>
    <property type="project" value="UniProtKB-KW"/>
</dbReference>
<accession>A0A848ZZW2</accession>
<dbReference type="InterPro" id="IPR015797">
    <property type="entry name" value="NUDIX_hydrolase-like_dom_sf"/>
</dbReference>
<reference evidence="4 5" key="1">
    <citation type="submission" date="2020-05" db="EMBL/GenBank/DDBJ databases">
        <title>Nakamurella sp. DB0629 isolated from air conditioner.</title>
        <authorList>
            <person name="Kim D.H."/>
            <person name="Kim D.-U."/>
        </authorList>
    </citation>
    <scope>NUCLEOTIDE SEQUENCE [LARGE SCALE GENOMIC DNA]</scope>
    <source>
        <strain evidence="4 5">DB0629</strain>
    </source>
</reference>
<protein>
    <submittedName>
        <fullName evidence="4">NUDIX domain-containing protein</fullName>
    </submittedName>
</protein>
<keyword evidence="5" id="KW-1185">Reference proteome</keyword>
<evidence type="ECO:0000313" key="4">
    <source>
        <dbReference type="EMBL" id="NNG34354.1"/>
    </source>
</evidence>
<keyword evidence="2" id="KW-0378">Hydrolase</keyword>
<dbReference type="RefSeq" id="WP_171198006.1">
    <property type="nucleotide sequence ID" value="NZ_JABEND010000001.1"/>
</dbReference>
<dbReference type="InterPro" id="IPR020084">
    <property type="entry name" value="NUDIX_hydrolase_CS"/>
</dbReference>
<dbReference type="PANTHER" id="PTHR43046">
    <property type="entry name" value="GDP-MANNOSE MANNOSYL HYDROLASE"/>
    <property type="match status" value="1"/>
</dbReference>
<evidence type="ECO:0000256" key="2">
    <source>
        <dbReference type="ARBA" id="ARBA00022801"/>
    </source>
</evidence>
<dbReference type="PANTHER" id="PTHR43046:SF16">
    <property type="entry name" value="ADP-RIBOSE PYROPHOSPHATASE YJHB-RELATED"/>
    <property type="match status" value="1"/>
</dbReference>
<evidence type="ECO:0000259" key="3">
    <source>
        <dbReference type="PROSITE" id="PS51462"/>
    </source>
</evidence>
<comment type="caution">
    <text evidence="4">The sequence shown here is derived from an EMBL/GenBank/DDBJ whole genome shotgun (WGS) entry which is preliminary data.</text>
</comment>
<dbReference type="PROSITE" id="PS00893">
    <property type="entry name" value="NUDIX_BOX"/>
    <property type="match status" value="1"/>
</dbReference>
<dbReference type="Gene3D" id="3.90.79.10">
    <property type="entry name" value="Nucleoside Triphosphate Pyrophosphohydrolase"/>
    <property type="match status" value="1"/>
</dbReference>
<gene>
    <name evidence="4" type="ORF">HKD39_01185</name>
</gene>
<evidence type="ECO:0000256" key="1">
    <source>
        <dbReference type="ARBA" id="ARBA00001946"/>
    </source>
</evidence>
<comment type="cofactor">
    <cofactor evidence="1">
        <name>Mg(2+)</name>
        <dbReference type="ChEBI" id="CHEBI:18420"/>
    </cofactor>
</comment>
<feature type="domain" description="Nudix hydrolase" evidence="3">
    <location>
        <begin position="5"/>
        <end position="140"/>
    </location>
</feature>
<organism evidence="4 5">
    <name type="scientific">Nakamurella aerolata</name>
    <dbReference type="NCBI Taxonomy" id="1656892"/>
    <lineage>
        <taxon>Bacteria</taxon>
        <taxon>Bacillati</taxon>
        <taxon>Actinomycetota</taxon>
        <taxon>Actinomycetes</taxon>
        <taxon>Nakamurellales</taxon>
        <taxon>Nakamurellaceae</taxon>
        <taxon>Nakamurella</taxon>
    </lineage>
</organism>
<dbReference type="Pfam" id="PF00293">
    <property type="entry name" value="NUDIX"/>
    <property type="match status" value="1"/>
</dbReference>
<name>A0A848ZZW2_9ACTN</name>
<dbReference type="AlphaFoldDB" id="A0A848ZZW2"/>
<dbReference type="EMBL" id="JABEND010000001">
    <property type="protein sequence ID" value="NNG34354.1"/>
    <property type="molecule type" value="Genomic_DNA"/>
</dbReference>
<dbReference type="Proteomes" id="UP000562984">
    <property type="component" value="Unassembled WGS sequence"/>
</dbReference>
<dbReference type="PROSITE" id="PS51462">
    <property type="entry name" value="NUDIX"/>
    <property type="match status" value="1"/>
</dbReference>
<evidence type="ECO:0000313" key="5">
    <source>
        <dbReference type="Proteomes" id="UP000562984"/>
    </source>
</evidence>
<dbReference type="SUPFAM" id="SSF55811">
    <property type="entry name" value="Nudix"/>
    <property type="match status" value="1"/>
</dbReference>
<sequence>MQRFAVIPAVYLLLVRGRAERREILLQLRAGTGFMDGYWACGAAGHVELGESLAEAAGREAAEELGISDLALRPLCAMHRVQGDDPIGHRVDYFLLADAWRGEPRIMEPAKCADLQWFELSQLPEPVVPHELTVIEGLRSGTVPPIIDIGPTAG</sequence>